<feature type="signal peptide" evidence="1">
    <location>
        <begin position="1"/>
        <end position="18"/>
    </location>
</feature>
<dbReference type="Proteomes" id="UP000267821">
    <property type="component" value="Unassembled WGS sequence"/>
</dbReference>
<dbReference type="OrthoDB" id="5477251at2759"/>
<evidence type="ECO:0000313" key="3">
    <source>
        <dbReference type="Proteomes" id="UP000267821"/>
    </source>
</evidence>
<proteinExistence type="predicted"/>
<evidence type="ECO:0000313" key="2">
    <source>
        <dbReference type="EMBL" id="RPB23931.1"/>
    </source>
</evidence>
<sequence length="135" mass="15545">MLYFIAILLTILATLATAATSMARQTTVAHRIELDAKVQRSIDLQVLAEFKEERVLQYCTDQLKRLQVEKYCNDQWTSFLASRQIQEENAQAQAQLVSLVYRPRHQSPLLKKRKKVRWADGWVDSDAGSTTECDE</sequence>
<protein>
    <submittedName>
        <fullName evidence="2">Uncharacterized protein</fullName>
    </submittedName>
</protein>
<reference evidence="2 3" key="1">
    <citation type="journal article" date="2018" name="Nat. Ecol. Evol.">
        <title>Pezizomycetes genomes reveal the molecular basis of ectomycorrhizal truffle lifestyle.</title>
        <authorList>
            <person name="Murat C."/>
            <person name="Payen T."/>
            <person name="Noel B."/>
            <person name="Kuo A."/>
            <person name="Morin E."/>
            <person name="Chen J."/>
            <person name="Kohler A."/>
            <person name="Krizsan K."/>
            <person name="Balestrini R."/>
            <person name="Da Silva C."/>
            <person name="Montanini B."/>
            <person name="Hainaut M."/>
            <person name="Levati E."/>
            <person name="Barry K.W."/>
            <person name="Belfiori B."/>
            <person name="Cichocki N."/>
            <person name="Clum A."/>
            <person name="Dockter R.B."/>
            <person name="Fauchery L."/>
            <person name="Guy J."/>
            <person name="Iotti M."/>
            <person name="Le Tacon F."/>
            <person name="Lindquist E.A."/>
            <person name="Lipzen A."/>
            <person name="Malagnac F."/>
            <person name="Mello A."/>
            <person name="Molinier V."/>
            <person name="Miyauchi S."/>
            <person name="Poulain J."/>
            <person name="Riccioni C."/>
            <person name="Rubini A."/>
            <person name="Sitrit Y."/>
            <person name="Splivallo R."/>
            <person name="Traeger S."/>
            <person name="Wang M."/>
            <person name="Zifcakova L."/>
            <person name="Wipf D."/>
            <person name="Zambonelli A."/>
            <person name="Paolocci F."/>
            <person name="Nowrousian M."/>
            <person name="Ottonello S."/>
            <person name="Baldrian P."/>
            <person name="Spatafora J.W."/>
            <person name="Henrissat B."/>
            <person name="Nagy L.G."/>
            <person name="Aury J.M."/>
            <person name="Wincker P."/>
            <person name="Grigoriev I.V."/>
            <person name="Bonfante P."/>
            <person name="Martin F.M."/>
        </authorList>
    </citation>
    <scope>NUCLEOTIDE SEQUENCE [LARGE SCALE GENOMIC DNA]</scope>
    <source>
        <strain evidence="2 3">ATCC MYA-4762</strain>
    </source>
</reference>
<keyword evidence="1" id="KW-0732">Signal</keyword>
<accession>A0A3N4LTH8</accession>
<keyword evidence="3" id="KW-1185">Reference proteome</keyword>
<dbReference type="AlphaFoldDB" id="A0A3N4LTH8"/>
<dbReference type="EMBL" id="ML121544">
    <property type="protein sequence ID" value="RPB23931.1"/>
    <property type="molecule type" value="Genomic_DNA"/>
</dbReference>
<evidence type="ECO:0000256" key="1">
    <source>
        <dbReference type="SAM" id="SignalP"/>
    </source>
</evidence>
<dbReference type="InParanoid" id="A0A3N4LTH8"/>
<gene>
    <name evidence="2" type="ORF">L211DRAFT_838383</name>
</gene>
<name>A0A3N4LTH8_9PEZI</name>
<feature type="chain" id="PRO_5018265436" evidence="1">
    <location>
        <begin position="19"/>
        <end position="135"/>
    </location>
</feature>
<organism evidence="2 3">
    <name type="scientific">Terfezia boudieri ATCC MYA-4762</name>
    <dbReference type="NCBI Taxonomy" id="1051890"/>
    <lineage>
        <taxon>Eukaryota</taxon>
        <taxon>Fungi</taxon>
        <taxon>Dikarya</taxon>
        <taxon>Ascomycota</taxon>
        <taxon>Pezizomycotina</taxon>
        <taxon>Pezizomycetes</taxon>
        <taxon>Pezizales</taxon>
        <taxon>Pezizaceae</taxon>
        <taxon>Terfezia</taxon>
    </lineage>
</organism>